<keyword evidence="1" id="KW-0812">Transmembrane</keyword>
<evidence type="ECO:0000313" key="2">
    <source>
        <dbReference type="EMBL" id="KXB04654.1"/>
    </source>
</evidence>
<name>A0A133VE26_9EURY</name>
<keyword evidence="1" id="KW-1133">Transmembrane helix</keyword>
<evidence type="ECO:0000313" key="3">
    <source>
        <dbReference type="Proteomes" id="UP000070311"/>
    </source>
</evidence>
<accession>A0A133VE26</accession>
<comment type="caution">
    <text evidence="2">The sequence shown here is derived from an EMBL/GenBank/DDBJ whole genome shotgun (WGS) entry which is preliminary data.</text>
</comment>
<keyword evidence="1" id="KW-0472">Membrane</keyword>
<dbReference type="Proteomes" id="UP000070311">
    <property type="component" value="Unassembled WGS sequence"/>
</dbReference>
<keyword evidence="3" id="KW-1185">Reference proteome</keyword>
<dbReference type="EMBL" id="LHYD01000049">
    <property type="protein sequence ID" value="KXB04654.1"/>
    <property type="molecule type" value="Genomic_DNA"/>
</dbReference>
<evidence type="ECO:0000256" key="1">
    <source>
        <dbReference type="SAM" id="Phobius"/>
    </source>
</evidence>
<sequence length="90" mass="9762">MQRELKFIAITSLAGVIPVIIALLEVFRTLETEFLSSTLFSTVVMGSLFGIVLLALSEKGEAFEKGEKLMMFITLASLIIAALVVWGVAL</sequence>
<dbReference type="AlphaFoldDB" id="A0A133VE26"/>
<feature type="transmembrane region" description="Helical" evidence="1">
    <location>
        <begin position="7"/>
        <end position="27"/>
    </location>
</feature>
<feature type="transmembrane region" description="Helical" evidence="1">
    <location>
        <begin position="39"/>
        <end position="57"/>
    </location>
</feature>
<organism evidence="2 3">
    <name type="scientific">candidate division MSBL1 archaeon SCGC-AAA382A13</name>
    <dbReference type="NCBI Taxonomy" id="1698279"/>
    <lineage>
        <taxon>Archaea</taxon>
        <taxon>Methanobacteriati</taxon>
        <taxon>Methanobacteriota</taxon>
        <taxon>candidate division MSBL1</taxon>
    </lineage>
</organism>
<reference evidence="2 3" key="1">
    <citation type="journal article" date="2016" name="Sci. Rep.">
        <title>Metabolic traits of an uncultured archaeal lineage -MSBL1- from brine pools of the Red Sea.</title>
        <authorList>
            <person name="Mwirichia R."/>
            <person name="Alam I."/>
            <person name="Rashid M."/>
            <person name="Vinu M."/>
            <person name="Ba-Alawi W."/>
            <person name="Anthony Kamau A."/>
            <person name="Kamanda Ngugi D."/>
            <person name="Goker M."/>
            <person name="Klenk H.P."/>
            <person name="Bajic V."/>
            <person name="Stingl U."/>
        </authorList>
    </citation>
    <scope>NUCLEOTIDE SEQUENCE [LARGE SCALE GENOMIC DNA]</scope>
    <source>
        <strain evidence="2">SCGC-AAA382A13</strain>
    </source>
</reference>
<feature type="transmembrane region" description="Helical" evidence="1">
    <location>
        <begin position="69"/>
        <end position="89"/>
    </location>
</feature>
<protein>
    <submittedName>
        <fullName evidence="2">Uncharacterized protein</fullName>
    </submittedName>
</protein>
<proteinExistence type="predicted"/>
<gene>
    <name evidence="2" type="ORF">AKJ50_02170</name>
</gene>